<comment type="caution">
    <text evidence="1">The sequence shown here is derived from an EMBL/GenBank/DDBJ whole genome shotgun (WGS) entry which is preliminary data.</text>
</comment>
<keyword evidence="2" id="KW-1185">Reference proteome</keyword>
<proteinExistence type="predicted"/>
<organism evidence="1 2">
    <name type="scientific">Ameca splendens</name>
    <dbReference type="NCBI Taxonomy" id="208324"/>
    <lineage>
        <taxon>Eukaryota</taxon>
        <taxon>Metazoa</taxon>
        <taxon>Chordata</taxon>
        <taxon>Craniata</taxon>
        <taxon>Vertebrata</taxon>
        <taxon>Euteleostomi</taxon>
        <taxon>Actinopterygii</taxon>
        <taxon>Neopterygii</taxon>
        <taxon>Teleostei</taxon>
        <taxon>Neoteleostei</taxon>
        <taxon>Acanthomorphata</taxon>
        <taxon>Ovalentaria</taxon>
        <taxon>Atherinomorphae</taxon>
        <taxon>Cyprinodontiformes</taxon>
        <taxon>Goodeidae</taxon>
        <taxon>Ameca</taxon>
    </lineage>
</organism>
<evidence type="ECO:0000313" key="1">
    <source>
        <dbReference type="EMBL" id="MEQ2285687.1"/>
    </source>
</evidence>
<gene>
    <name evidence="1" type="ORF">AMECASPLE_034468</name>
</gene>
<name>A0ABV0XVZ0_9TELE</name>
<evidence type="ECO:0000313" key="2">
    <source>
        <dbReference type="Proteomes" id="UP001469553"/>
    </source>
</evidence>
<dbReference type="Proteomes" id="UP001469553">
    <property type="component" value="Unassembled WGS sequence"/>
</dbReference>
<sequence>MVLQNKTEFFEHMHAHPAGSTRQQIEAFCSTDLLIHINRTCHECGRFPDRQADHLQSISDQRQPFCTCPVRLSISSSVIIYERGRRFSDAIQLSCFPFIINCTLQMQLIFQVTPSLNHPHMYFK</sequence>
<protein>
    <submittedName>
        <fullName evidence="1">Uncharacterized protein</fullName>
    </submittedName>
</protein>
<reference evidence="1 2" key="1">
    <citation type="submission" date="2021-06" db="EMBL/GenBank/DDBJ databases">
        <authorList>
            <person name="Palmer J.M."/>
        </authorList>
    </citation>
    <scope>NUCLEOTIDE SEQUENCE [LARGE SCALE GENOMIC DNA]</scope>
    <source>
        <strain evidence="1 2">AS_MEX2019</strain>
        <tissue evidence="1">Muscle</tissue>
    </source>
</reference>
<accession>A0ABV0XVZ0</accession>
<dbReference type="EMBL" id="JAHRIP010014290">
    <property type="protein sequence ID" value="MEQ2285687.1"/>
    <property type="molecule type" value="Genomic_DNA"/>
</dbReference>